<evidence type="ECO:0000256" key="1">
    <source>
        <dbReference type="SAM" id="Phobius"/>
    </source>
</evidence>
<evidence type="ECO:0000313" key="2">
    <source>
        <dbReference type="EMBL" id="OOF84961.1"/>
    </source>
</evidence>
<evidence type="ECO:0008006" key="4">
    <source>
        <dbReference type="Google" id="ProtNLM"/>
    </source>
</evidence>
<organism evidence="2 3">
    <name type="scientific">Rodentibacter ratti</name>
    <dbReference type="NCBI Taxonomy" id="1906745"/>
    <lineage>
        <taxon>Bacteria</taxon>
        <taxon>Pseudomonadati</taxon>
        <taxon>Pseudomonadota</taxon>
        <taxon>Gammaproteobacteria</taxon>
        <taxon>Pasteurellales</taxon>
        <taxon>Pasteurellaceae</taxon>
        <taxon>Rodentibacter</taxon>
    </lineage>
</organism>
<comment type="caution">
    <text evidence="2">The sequence shown here is derived from an EMBL/GenBank/DDBJ whole genome shotgun (WGS) entry which is preliminary data.</text>
</comment>
<proteinExistence type="predicted"/>
<sequence>MFSGGTFLLNQLSPQYKHKLQGTSSLITYLANLTASFSVGLLMATPYGWQMANLSAVIFMSIFILWLFYQFTRVKI</sequence>
<dbReference type="Proteomes" id="UP000189353">
    <property type="component" value="Unassembled WGS sequence"/>
</dbReference>
<accession>A0A1V3L581</accession>
<gene>
    <name evidence="2" type="ORF">BKG88_09375</name>
</gene>
<name>A0A1V3L581_9PAST</name>
<dbReference type="AlphaFoldDB" id="A0A1V3L581"/>
<protein>
    <recommendedName>
        <fullName evidence="4">Major facilitator superfamily (MFS) profile domain-containing protein</fullName>
    </recommendedName>
</protein>
<dbReference type="EMBL" id="MLAI01000025">
    <property type="protein sequence ID" value="OOF84961.1"/>
    <property type="molecule type" value="Genomic_DNA"/>
</dbReference>
<dbReference type="SUPFAM" id="SSF103473">
    <property type="entry name" value="MFS general substrate transporter"/>
    <property type="match status" value="1"/>
</dbReference>
<keyword evidence="1" id="KW-1133">Transmembrane helix</keyword>
<dbReference type="InterPro" id="IPR036259">
    <property type="entry name" value="MFS_trans_sf"/>
</dbReference>
<reference evidence="2 3" key="1">
    <citation type="submission" date="2016-10" db="EMBL/GenBank/DDBJ databases">
        <title>Rodentibacter gen. nov. and new species.</title>
        <authorList>
            <person name="Christensen H."/>
        </authorList>
    </citation>
    <scope>NUCLEOTIDE SEQUENCE [LARGE SCALE GENOMIC DNA]</scope>
    <source>
        <strain evidence="2 3">Ppn158</strain>
    </source>
</reference>
<keyword evidence="1" id="KW-0812">Transmembrane</keyword>
<keyword evidence="1" id="KW-0472">Membrane</keyword>
<evidence type="ECO:0000313" key="3">
    <source>
        <dbReference type="Proteomes" id="UP000189353"/>
    </source>
</evidence>
<feature type="transmembrane region" description="Helical" evidence="1">
    <location>
        <begin position="51"/>
        <end position="69"/>
    </location>
</feature>